<feature type="domain" description="6-phospho-N-acetylmuramidase C-terminal" evidence="1">
    <location>
        <begin position="245"/>
        <end position="361"/>
    </location>
</feature>
<dbReference type="InterPro" id="IPR029000">
    <property type="entry name" value="Cyclophilin-like_dom_sf"/>
</dbReference>
<dbReference type="AlphaFoldDB" id="A0A3G9J1M7"/>
<dbReference type="KEGG" id="ebm:SG0102_00240"/>
<evidence type="ECO:0000313" key="4">
    <source>
        <dbReference type="Proteomes" id="UP000268059"/>
    </source>
</evidence>
<gene>
    <name evidence="3" type="ORF">SG0102_00240</name>
</gene>
<evidence type="ECO:0000313" key="3">
    <source>
        <dbReference type="EMBL" id="BBH25090.1"/>
    </source>
</evidence>
<dbReference type="InParanoid" id="A0A3G9J1M7"/>
<dbReference type="OrthoDB" id="5809921at2"/>
<dbReference type="SUPFAM" id="SSF51445">
    <property type="entry name" value="(Trans)glycosidases"/>
    <property type="match status" value="1"/>
</dbReference>
<feature type="domain" description="6-phospho-N-acetylmuramidase N-terminal" evidence="2">
    <location>
        <begin position="4"/>
        <end position="238"/>
    </location>
</feature>
<dbReference type="InterPro" id="IPR008589">
    <property type="entry name" value="MupG"/>
</dbReference>
<dbReference type="Pfam" id="PF19200">
    <property type="entry name" value="MupG_N"/>
    <property type="match status" value="1"/>
</dbReference>
<dbReference type="Pfam" id="PF05913">
    <property type="entry name" value="MupG_C"/>
    <property type="match status" value="1"/>
</dbReference>
<dbReference type="InterPro" id="IPR017853">
    <property type="entry name" value="GH"/>
</dbReference>
<keyword evidence="4" id="KW-1185">Reference proteome</keyword>
<dbReference type="EMBL" id="AP019309">
    <property type="protein sequence ID" value="BBH25090.1"/>
    <property type="molecule type" value="Genomic_DNA"/>
</dbReference>
<sequence>MHELGISVYPEKENLEETYHYMALAAHYGYTRIFTCLLSVDESKEKIMKDFKAFMDKAHELGFKVAVDTNQRVFKHLGANYDDLSPFKEMGVDIIRLDESFGFDGDVTITHNPEHIMIEFNASMNPGVDVLIKGGANVNQMTVCHNFFPERYSGLDWQFFNQMNTFWKSLNLHTAAFVSSQEKDTHGPWNVFCGLPTCEDMRNLPIDLQGRYYFATGLVDDVIIGNAFASEEELKALASIARDQVTLKMDEEKTITDIEKAIVYDYTPHWTRFDASSYFLRSSMVRLLYKDQSIPYVPYEKDHFSKGDVLIVNDNLAHYRGELEIALRDIPNDGERNCVGHIKEEELGLLDYIHPGYHFKILKEQ</sequence>
<dbReference type="SUPFAM" id="SSF50891">
    <property type="entry name" value="Cyclophilin-like"/>
    <property type="match status" value="1"/>
</dbReference>
<evidence type="ECO:0008006" key="5">
    <source>
        <dbReference type="Google" id="ProtNLM"/>
    </source>
</evidence>
<proteinExistence type="predicted"/>
<accession>A0A3G9J1M7</accession>
<dbReference type="Proteomes" id="UP000268059">
    <property type="component" value="Chromosome"/>
</dbReference>
<reference evidence="3 4" key="1">
    <citation type="submission" date="2018-11" db="EMBL/GenBank/DDBJ databases">
        <title>Novel Erysipelotrichaceae bacterium isolated from small intestine of a swine.</title>
        <authorList>
            <person name="Kim J.S."/>
            <person name="Choe H."/>
            <person name="Lee Y.R."/>
            <person name="Kim K.M."/>
            <person name="Park D.S."/>
        </authorList>
    </citation>
    <scope>NUCLEOTIDE SEQUENCE [LARGE SCALE GENOMIC DNA]</scope>
    <source>
        <strain evidence="3 4">SG0102</strain>
    </source>
</reference>
<dbReference type="InterPro" id="IPR043797">
    <property type="entry name" value="MupG_N"/>
</dbReference>
<dbReference type="InterPro" id="IPR043894">
    <property type="entry name" value="MupG_C"/>
</dbReference>
<dbReference type="Gene3D" id="2.40.100.10">
    <property type="entry name" value="Cyclophilin-like"/>
    <property type="match status" value="1"/>
</dbReference>
<dbReference type="RefSeq" id="WP_125118072.1">
    <property type="nucleotide sequence ID" value="NZ_AP019309.1"/>
</dbReference>
<dbReference type="PANTHER" id="PTHR38435:SF1">
    <property type="entry name" value="DUF871 DOMAIN-CONTAINING PROTEIN"/>
    <property type="match status" value="1"/>
</dbReference>
<dbReference type="PANTHER" id="PTHR38435">
    <property type="match status" value="1"/>
</dbReference>
<dbReference type="Gene3D" id="3.20.20.70">
    <property type="entry name" value="Aldolase class I"/>
    <property type="match status" value="1"/>
</dbReference>
<dbReference type="InterPro" id="IPR013785">
    <property type="entry name" value="Aldolase_TIM"/>
</dbReference>
<name>A0A3G9J1M7_9FIRM</name>
<evidence type="ECO:0000259" key="2">
    <source>
        <dbReference type="Pfam" id="PF19200"/>
    </source>
</evidence>
<evidence type="ECO:0000259" key="1">
    <source>
        <dbReference type="Pfam" id="PF05913"/>
    </source>
</evidence>
<organism evidence="3 4">
    <name type="scientific">Intestinibaculum porci</name>
    <dbReference type="NCBI Taxonomy" id="2487118"/>
    <lineage>
        <taxon>Bacteria</taxon>
        <taxon>Bacillati</taxon>
        <taxon>Bacillota</taxon>
        <taxon>Erysipelotrichia</taxon>
        <taxon>Erysipelotrichales</taxon>
        <taxon>Erysipelotrichaceae</taxon>
        <taxon>Intestinibaculum</taxon>
    </lineage>
</organism>
<protein>
    <recommendedName>
        <fullName evidence="5">Outer surface protein</fullName>
    </recommendedName>
</protein>